<dbReference type="AlphaFoldDB" id="A0A850P0J8"/>
<gene>
    <name evidence="5" type="ORF">HUK81_10875</name>
</gene>
<dbReference type="CDD" id="cd02440">
    <property type="entry name" value="AdoMet_MTases"/>
    <property type="match status" value="1"/>
</dbReference>
<dbReference type="Proteomes" id="UP000522590">
    <property type="component" value="Unassembled WGS sequence"/>
</dbReference>
<evidence type="ECO:0000313" key="6">
    <source>
        <dbReference type="Proteomes" id="UP000522590"/>
    </source>
</evidence>
<evidence type="ECO:0000256" key="3">
    <source>
        <dbReference type="ARBA" id="ARBA00022691"/>
    </source>
</evidence>
<dbReference type="InterPro" id="IPR029063">
    <property type="entry name" value="SAM-dependent_MTases_sf"/>
</dbReference>
<keyword evidence="2 5" id="KW-0808">Transferase</keyword>
<evidence type="ECO:0000313" key="5">
    <source>
        <dbReference type="EMBL" id="NVN37438.1"/>
    </source>
</evidence>
<evidence type="ECO:0000256" key="2">
    <source>
        <dbReference type="ARBA" id="ARBA00022679"/>
    </source>
</evidence>
<dbReference type="PANTHER" id="PTHR43464">
    <property type="entry name" value="METHYLTRANSFERASE"/>
    <property type="match status" value="1"/>
</dbReference>
<dbReference type="GO" id="GO:0032259">
    <property type="term" value="P:methylation"/>
    <property type="evidence" value="ECO:0007669"/>
    <property type="project" value="UniProtKB-KW"/>
</dbReference>
<proteinExistence type="predicted"/>
<protein>
    <submittedName>
        <fullName evidence="5">Methyltransferase domain-containing protein</fullName>
    </submittedName>
</protein>
<dbReference type="InterPro" id="IPR013216">
    <property type="entry name" value="Methyltransf_11"/>
</dbReference>
<comment type="caution">
    <text evidence="5">The sequence shown here is derived from an EMBL/GenBank/DDBJ whole genome shotgun (WGS) entry which is preliminary data.</text>
</comment>
<evidence type="ECO:0000259" key="4">
    <source>
        <dbReference type="Pfam" id="PF08241"/>
    </source>
</evidence>
<sequence>MAGLFFYPKMKGMQMEFDYLTTIKEYWNGASDYYGETHPEHHDASRHPSWGLWHIPESEIRLLGAAIRPGVNLLEIGCGNGHDAVGFARLGANVMALDLSERQIARGIPHPSVNYVCSKAESVPADDGTFDIVTCDHGSLDHSPARLILPEVSRVLKPGGVGVFCVYSPLAMMCFDIESKKLGNRLLSPLPRAELHYNGEVTSSYMSHGDWIRELIDSGFVIERLEELRPCTASTEYFGELVDLEWARKWPCDMAWVVRKRD</sequence>
<keyword evidence="1 5" id="KW-0489">Methyltransferase</keyword>
<organism evidence="5 6">
    <name type="scientific">Komagataeibacter swingsii</name>
    <dbReference type="NCBI Taxonomy" id="215220"/>
    <lineage>
        <taxon>Bacteria</taxon>
        <taxon>Pseudomonadati</taxon>
        <taxon>Pseudomonadota</taxon>
        <taxon>Alphaproteobacteria</taxon>
        <taxon>Acetobacterales</taxon>
        <taxon>Acetobacteraceae</taxon>
        <taxon>Komagataeibacter</taxon>
    </lineage>
</organism>
<dbReference type="GO" id="GO:0008757">
    <property type="term" value="F:S-adenosylmethionine-dependent methyltransferase activity"/>
    <property type="evidence" value="ECO:0007669"/>
    <property type="project" value="InterPro"/>
</dbReference>
<feature type="domain" description="Methyltransferase type 11" evidence="4">
    <location>
        <begin position="74"/>
        <end position="163"/>
    </location>
</feature>
<name>A0A850P0J8_9PROT</name>
<dbReference type="SUPFAM" id="SSF53335">
    <property type="entry name" value="S-adenosyl-L-methionine-dependent methyltransferases"/>
    <property type="match status" value="1"/>
</dbReference>
<dbReference type="Pfam" id="PF08241">
    <property type="entry name" value="Methyltransf_11"/>
    <property type="match status" value="1"/>
</dbReference>
<dbReference type="PANTHER" id="PTHR43464:SF19">
    <property type="entry name" value="UBIQUINONE BIOSYNTHESIS O-METHYLTRANSFERASE, MITOCHONDRIAL"/>
    <property type="match status" value="1"/>
</dbReference>
<reference evidence="5 6" key="1">
    <citation type="submission" date="2020-06" db="EMBL/GenBank/DDBJ databases">
        <title>Description of novel acetic acid bacteria.</title>
        <authorList>
            <person name="Sombolestani A."/>
        </authorList>
    </citation>
    <scope>NUCLEOTIDE SEQUENCE [LARGE SCALE GENOMIC DNA]</scope>
    <source>
        <strain evidence="5 6">LMG 25</strain>
    </source>
</reference>
<keyword evidence="3" id="KW-0949">S-adenosyl-L-methionine</keyword>
<dbReference type="Gene3D" id="3.40.50.150">
    <property type="entry name" value="Vaccinia Virus protein VP39"/>
    <property type="match status" value="1"/>
</dbReference>
<accession>A0A850P0J8</accession>
<evidence type="ECO:0000256" key="1">
    <source>
        <dbReference type="ARBA" id="ARBA00022603"/>
    </source>
</evidence>
<dbReference type="EMBL" id="JABXXS010000023">
    <property type="protein sequence ID" value="NVN37438.1"/>
    <property type="molecule type" value="Genomic_DNA"/>
</dbReference>